<evidence type="ECO:0000313" key="8">
    <source>
        <dbReference type="Proteomes" id="UP000038010"/>
    </source>
</evidence>
<reference evidence="7 8" key="1">
    <citation type="submission" date="2015-06" db="EMBL/GenBank/DDBJ databases">
        <title>Draft genome of the ant-associated black yeast Phialophora attae CBS 131958.</title>
        <authorList>
            <person name="Moreno L.F."/>
            <person name="Stielow B.J."/>
            <person name="de Hoog S."/>
            <person name="Vicente V.A."/>
            <person name="Weiss V.A."/>
            <person name="de Vries M."/>
            <person name="Cruz L.M."/>
            <person name="Souza E.M."/>
        </authorList>
    </citation>
    <scope>NUCLEOTIDE SEQUENCE [LARGE SCALE GENOMIC DNA]</scope>
    <source>
        <strain evidence="7 8">CBS 131958</strain>
    </source>
</reference>
<name>A0A0N1HBF4_9EURO</name>
<protein>
    <recommendedName>
        <fullName evidence="9">Mid2 domain-containing protein</fullName>
    </recommendedName>
</protein>
<feature type="region of interest" description="Disordered" evidence="5">
    <location>
        <begin position="245"/>
        <end position="264"/>
    </location>
</feature>
<dbReference type="PANTHER" id="PTHR15549">
    <property type="entry name" value="PAIRED IMMUNOGLOBULIN-LIKE TYPE 2 RECEPTOR"/>
    <property type="match status" value="1"/>
</dbReference>
<dbReference type="GeneID" id="28735131"/>
<feature type="transmembrane region" description="Helical" evidence="6">
    <location>
        <begin position="192"/>
        <end position="213"/>
    </location>
</feature>
<evidence type="ECO:0000256" key="5">
    <source>
        <dbReference type="SAM" id="MobiDB-lite"/>
    </source>
</evidence>
<comment type="caution">
    <text evidence="7">The sequence shown here is derived from an EMBL/GenBank/DDBJ whole genome shotgun (WGS) entry which is preliminary data.</text>
</comment>
<comment type="subcellular location">
    <subcellularLocation>
        <location evidence="1">Membrane</location>
        <topology evidence="1">Single-pass membrane protein</topology>
    </subcellularLocation>
</comment>
<keyword evidence="8" id="KW-1185">Reference proteome</keyword>
<keyword evidence="2 6" id="KW-0812">Transmembrane</keyword>
<dbReference type="AlphaFoldDB" id="A0A0N1HBF4"/>
<dbReference type="OrthoDB" id="5215637at2759"/>
<gene>
    <name evidence="7" type="ORF">AB675_322</name>
</gene>
<evidence type="ECO:0000256" key="6">
    <source>
        <dbReference type="SAM" id="Phobius"/>
    </source>
</evidence>
<dbReference type="GO" id="GO:0071944">
    <property type="term" value="C:cell periphery"/>
    <property type="evidence" value="ECO:0007669"/>
    <property type="project" value="UniProtKB-ARBA"/>
</dbReference>
<evidence type="ECO:0000256" key="2">
    <source>
        <dbReference type="ARBA" id="ARBA00022692"/>
    </source>
</evidence>
<dbReference type="EMBL" id="LFJN01000001">
    <property type="protein sequence ID" value="KPI45913.1"/>
    <property type="molecule type" value="Genomic_DNA"/>
</dbReference>
<evidence type="ECO:0000256" key="1">
    <source>
        <dbReference type="ARBA" id="ARBA00004167"/>
    </source>
</evidence>
<sequence length="264" mass="27988">MSNFTQVCYKGSAPHLAQLRTYTPCDPTSASSMCCRNIEENPNRSVDWCLPNGLCSNFGNDVGSLDGQTYWIESCSDPTWSAEECAPFRRYFQARGCSVDGEGNAQLGYCSETGNYCCRKSSSTNDCCDTSDDDNLVVERPIASIVPATISVAGVVSTVPVPTMLATSTAIPTPTSAVADTTSTGLSVGASVGIGVGATMAVVAPLLGIVYLFMRRKKRKYTSAGLGSGANGYLKSADAATSVVESGGRHRYELPQSPYRQEMQ</sequence>
<dbReference type="GO" id="GO:0016020">
    <property type="term" value="C:membrane"/>
    <property type="evidence" value="ECO:0007669"/>
    <property type="project" value="UniProtKB-SubCell"/>
</dbReference>
<keyword evidence="3 6" id="KW-1133">Transmembrane helix</keyword>
<keyword evidence="4 6" id="KW-0472">Membrane</keyword>
<dbReference type="PANTHER" id="PTHR15549:SF26">
    <property type="entry name" value="AXIAL BUDDING PATTERN PROTEIN 2-RELATED"/>
    <property type="match status" value="1"/>
</dbReference>
<dbReference type="RefSeq" id="XP_018005876.1">
    <property type="nucleotide sequence ID" value="XM_018143261.1"/>
</dbReference>
<dbReference type="InterPro" id="IPR051694">
    <property type="entry name" value="Immunoregulatory_rcpt-like"/>
</dbReference>
<evidence type="ECO:0008006" key="9">
    <source>
        <dbReference type="Google" id="ProtNLM"/>
    </source>
</evidence>
<proteinExistence type="predicted"/>
<organism evidence="7 8">
    <name type="scientific">Cyphellophora attinorum</name>
    <dbReference type="NCBI Taxonomy" id="1664694"/>
    <lineage>
        <taxon>Eukaryota</taxon>
        <taxon>Fungi</taxon>
        <taxon>Dikarya</taxon>
        <taxon>Ascomycota</taxon>
        <taxon>Pezizomycotina</taxon>
        <taxon>Eurotiomycetes</taxon>
        <taxon>Chaetothyriomycetidae</taxon>
        <taxon>Chaetothyriales</taxon>
        <taxon>Cyphellophoraceae</taxon>
        <taxon>Cyphellophora</taxon>
    </lineage>
</organism>
<dbReference type="VEuPathDB" id="FungiDB:AB675_322"/>
<evidence type="ECO:0000313" key="7">
    <source>
        <dbReference type="EMBL" id="KPI45913.1"/>
    </source>
</evidence>
<evidence type="ECO:0000256" key="3">
    <source>
        <dbReference type="ARBA" id="ARBA00022989"/>
    </source>
</evidence>
<evidence type="ECO:0000256" key="4">
    <source>
        <dbReference type="ARBA" id="ARBA00023136"/>
    </source>
</evidence>
<accession>A0A0N1HBF4</accession>
<dbReference type="Proteomes" id="UP000038010">
    <property type="component" value="Unassembled WGS sequence"/>
</dbReference>